<organism evidence="1">
    <name type="scientific">gut metagenome</name>
    <dbReference type="NCBI Taxonomy" id="749906"/>
    <lineage>
        <taxon>unclassified sequences</taxon>
        <taxon>metagenomes</taxon>
        <taxon>organismal metagenomes</taxon>
    </lineage>
</organism>
<keyword evidence="1" id="KW-0808">Transferase</keyword>
<dbReference type="SUPFAM" id="SSF53756">
    <property type="entry name" value="UDP-Glycosyltransferase/glycogen phosphorylase"/>
    <property type="match status" value="1"/>
</dbReference>
<dbReference type="PANTHER" id="PTHR46401">
    <property type="entry name" value="GLYCOSYLTRANSFERASE WBBK-RELATED"/>
    <property type="match status" value="1"/>
</dbReference>
<protein>
    <submittedName>
        <fullName evidence="1">Glycosyltransferase</fullName>
    </submittedName>
</protein>
<dbReference type="EMBL" id="AMCI01000959">
    <property type="protein sequence ID" value="EJX07145.1"/>
    <property type="molecule type" value="Genomic_DNA"/>
</dbReference>
<dbReference type="PANTHER" id="PTHR46401:SF8">
    <property type="entry name" value="BLL6006 PROTEIN"/>
    <property type="match status" value="1"/>
</dbReference>
<proteinExistence type="predicted"/>
<name>J9H190_9ZZZZ</name>
<dbReference type="GO" id="GO:0016757">
    <property type="term" value="F:glycosyltransferase activity"/>
    <property type="evidence" value="ECO:0007669"/>
    <property type="project" value="TreeGrafter"/>
</dbReference>
<reference evidence="1" key="1">
    <citation type="journal article" date="2012" name="PLoS ONE">
        <title>Gene sets for utilization of primary and secondary nutrition supplies in the distal gut of endangered iberian lynx.</title>
        <authorList>
            <person name="Alcaide M."/>
            <person name="Messina E."/>
            <person name="Richter M."/>
            <person name="Bargiela R."/>
            <person name="Peplies J."/>
            <person name="Huws S.A."/>
            <person name="Newbold C.J."/>
            <person name="Golyshin P.N."/>
            <person name="Simon M.A."/>
            <person name="Lopez G."/>
            <person name="Yakimov M.M."/>
            <person name="Ferrer M."/>
        </authorList>
    </citation>
    <scope>NUCLEOTIDE SEQUENCE</scope>
</reference>
<gene>
    <name evidence="1" type="ORF">EVA_04744</name>
</gene>
<dbReference type="AlphaFoldDB" id="J9H190"/>
<sequence>MLAERLVDDYDVDVFTTCVRDYATGVNELAEGIVQINGVCVHRFKVAPVEGESHRLYAKKEKPARKWRRFLFRLGLLKYLGSIHPVWNCKEKEEMKAFLSSPFYSPDMRRFVQEHKHEYKVFIPVNMAESVTFFTALDVPEKTLLIPTLHNQGIFFKALHTRIMTKVAYIGFNTASEQKLAECMFGNKMAPHGIISVGIEEPLAASWEETQQKYHLPENYLLYVGRVDPNKMGKIFSYFVSYKANYPESTLHLVLVGGIHFPHLPFEREDVIYTGFVSDEEKMVILQHACVVVNPSKFESLSLILLEAMSQGKLMLVNGECDVLKEHCVKSEAAFYYTGRKDFVSRLHQLEKVSVQTESMKQKAICYVRDNYDWSIILKRLKTAIESIK</sequence>
<dbReference type="Pfam" id="PF13692">
    <property type="entry name" value="Glyco_trans_1_4"/>
    <property type="match status" value="1"/>
</dbReference>
<evidence type="ECO:0000313" key="1">
    <source>
        <dbReference type="EMBL" id="EJX07145.1"/>
    </source>
</evidence>
<comment type="caution">
    <text evidence="1">The sequence shown here is derived from an EMBL/GenBank/DDBJ whole genome shotgun (WGS) entry which is preliminary data.</text>
</comment>
<dbReference type="Gene3D" id="3.40.50.2000">
    <property type="entry name" value="Glycogen Phosphorylase B"/>
    <property type="match status" value="1"/>
</dbReference>
<accession>J9H190</accession>